<feature type="domain" description="DUS-like FMN-binding" evidence="7">
    <location>
        <begin position="100"/>
        <end position="351"/>
    </location>
</feature>
<evidence type="ECO:0000313" key="9">
    <source>
        <dbReference type="Proteomes" id="UP000198287"/>
    </source>
</evidence>
<evidence type="ECO:0000256" key="4">
    <source>
        <dbReference type="ARBA" id="ARBA00022694"/>
    </source>
</evidence>
<evidence type="ECO:0000259" key="6">
    <source>
        <dbReference type="Pfam" id="PF00035"/>
    </source>
</evidence>
<feature type="domain" description="DRBM" evidence="6">
    <location>
        <begin position="463"/>
        <end position="525"/>
    </location>
</feature>
<dbReference type="PROSITE" id="PS01136">
    <property type="entry name" value="UPF0034"/>
    <property type="match status" value="1"/>
</dbReference>
<keyword evidence="9" id="KW-1185">Reference proteome</keyword>
<dbReference type="InterPro" id="IPR044463">
    <property type="entry name" value="DUS2_DSRM"/>
</dbReference>
<evidence type="ECO:0000256" key="5">
    <source>
        <dbReference type="ARBA" id="ARBA00023002"/>
    </source>
</evidence>
<dbReference type="Pfam" id="PF00035">
    <property type="entry name" value="dsrm"/>
    <property type="match status" value="1"/>
</dbReference>
<dbReference type="Gene3D" id="3.20.20.70">
    <property type="entry name" value="Aldolase class I"/>
    <property type="match status" value="1"/>
</dbReference>
<dbReference type="SUPFAM" id="SSF51395">
    <property type="entry name" value="FMN-linked oxidoreductases"/>
    <property type="match status" value="1"/>
</dbReference>
<organism evidence="8 9">
    <name type="scientific">Folsomia candida</name>
    <name type="common">Springtail</name>
    <dbReference type="NCBI Taxonomy" id="158441"/>
    <lineage>
        <taxon>Eukaryota</taxon>
        <taxon>Metazoa</taxon>
        <taxon>Ecdysozoa</taxon>
        <taxon>Arthropoda</taxon>
        <taxon>Hexapoda</taxon>
        <taxon>Collembola</taxon>
        <taxon>Entomobryomorpha</taxon>
        <taxon>Isotomoidea</taxon>
        <taxon>Isotomidae</taxon>
        <taxon>Proisotominae</taxon>
        <taxon>Folsomia</taxon>
    </lineage>
</organism>
<keyword evidence="2" id="KW-0285">Flavoprotein</keyword>
<proteinExistence type="predicted"/>
<sequence length="533" mass="61083">MKSIVFITPYTNEMCEKMRLGKEHLHREILSQFKMHMKMCLNFLNHLPVQDQSSTHKHQQVDHQNTCLIFLSRIKITTTIKAIYNKMSAKNSDHYRNKLILAPMVRIGTLPIRLLSLRYGADLVYSEEIIDWRLLRSKRVKNEMLGTTEYVDETDGSLVFSTCEEEKSRLILQIGTSDPDRAVQVLLKMQDLISGIDVNMGCPKEFSLKGGMGAALLTQPEKVKAILSALVKYATIPVTCKIRVLPTIEETLELALLIQSCGVSAVAIHGRNINERPQHANRSHFIKAIAEKLEIPVIANGGSKEISCYEDILKFRAEAGASSVMVARAGEWNPSIFRPEGKLDIEIIIKAFIKESILSDNPFQHTKYTIQNILRDLQETPRGRVFLSSQTMNELCDIWELQDFYKDTKLKWEEFKKKHKRPADEDIKDPKKPKLDMPFDKSIICVPDCEFIRKHYSTNESLPKSILLKWTIKESFGVPKYSMECSDKKFLAIVEVGGRKFMTDVWEKSKKLAEQGAAFACCRYLKLMEKKIF</sequence>
<keyword evidence="3" id="KW-0288">FMN</keyword>
<dbReference type="InterPro" id="IPR052582">
    <property type="entry name" value="tRNA-DUS-like"/>
</dbReference>
<dbReference type="CDD" id="cd02801">
    <property type="entry name" value="DUS_like_FMN"/>
    <property type="match status" value="1"/>
</dbReference>
<dbReference type="InterPro" id="IPR035587">
    <property type="entry name" value="DUS-like_FMN-bd"/>
</dbReference>
<dbReference type="AlphaFoldDB" id="A0A226EDS9"/>
<comment type="caution">
    <text evidence="8">The sequence shown here is derived from an EMBL/GenBank/DDBJ whole genome shotgun (WGS) entry which is preliminary data.</text>
</comment>
<evidence type="ECO:0000259" key="7">
    <source>
        <dbReference type="Pfam" id="PF01207"/>
    </source>
</evidence>
<dbReference type="Gene3D" id="3.30.160.20">
    <property type="match status" value="1"/>
</dbReference>
<dbReference type="GO" id="GO:0050660">
    <property type="term" value="F:flavin adenine dinucleotide binding"/>
    <property type="evidence" value="ECO:0007669"/>
    <property type="project" value="InterPro"/>
</dbReference>
<name>A0A226EDS9_FOLCA</name>
<dbReference type="PANTHER" id="PTHR45936">
    <property type="entry name" value="TRNA-DIHYDROURIDINE(20) SYNTHASE [NAD(P)+]-LIKE"/>
    <property type="match status" value="1"/>
</dbReference>
<dbReference type="GO" id="GO:0017150">
    <property type="term" value="F:tRNA dihydrouridine synthase activity"/>
    <property type="evidence" value="ECO:0007669"/>
    <property type="project" value="InterPro"/>
</dbReference>
<keyword evidence="4" id="KW-0819">tRNA processing</keyword>
<keyword evidence="5" id="KW-0560">Oxidoreductase</keyword>
<dbReference type="OMA" id="GPIRTNS"/>
<dbReference type="SUPFAM" id="SSF54768">
    <property type="entry name" value="dsRNA-binding domain-like"/>
    <property type="match status" value="1"/>
</dbReference>
<dbReference type="Pfam" id="PF01207">
    <property type="entry name" value="Dus"/>
    <property type="match status" value="1"/>
</dbReference>
<gene>
    <name evidence="8" type="ORF">Fcan01_10026</name>
</gene>
<dbReference type="GO" id="GO:0005737">
    <property type="term" value="C:cytoplasm"/>
    <property type="evidence" value="ECO:0007669"/>
    <property type="project" value="TreeGrafter"/>
</dbReference>
<dbReference type="CDD" id="cd19871">
    <property type="entry name" value="DSRM_DUS2L"/>
    <property type="match status" value="1"/>
</dbReference>
<comment type="cofactor">
    <cofactor evidence="1">
        <name>FMN</name>
        <dbReference type="ChEBI" id="CHEBI:58210"/>
    </cofactor>
</comment>
<dbReference type="PANTHER" id="PTHR45936:SF1">
    <property type="entry name" value="TRNA-DIHYDROURIDINE(20) SYNTHASE [NAD(P)+]-LIKE"/>
    <property type="match status" value="1"/>
</dbReference>
<evidence type="ECO:0000256" key="1">
    <source>
        <dbReference type="ARBA" id="ARBA00001917"/>
    </source>
</evidence>
<protein>
    <submittedName>
        <fullName evidence="8">tRNA-dihydrouridine(20) synthase [NAD(P)+]-like</fullName>
    </submittedName>
</protein>
<evidence type="ECO:0000256" key="2">
    <source>
        <dbReference type="ARBA" id="ARBA00022630"/>
    </source>
</evidence>
<dbReference type="InterPro" id="IPR018517">
    <property type="entry name" value="tRNA_hU_synthase_CS"/>
</dbReference>
<evidence type="ECO:0000256" key="3">
    <source>
        <dbReference type="ARBA" id="ARBA00022643"/>
    </source>
</evidence>
<dbReference type="InterPro" id="IPR014720">
    <property type="entry name" value="dsRBD_dom"/>
</dbReference>
<dbReference type="OrthoDB" id="10262250at2759"/>
<dbReference type="STRING" id="158441.A0A226EDS9"/>
<dbReference type="GO" id="GO:0000049">
    <property type="term" value="F:tRNA binding"/>
    <property type="evidence" value="ECO:0007669"/>
    <property type="project" value="InterPro"/>
</dbReference>
<evidence type="ECO:0000313" key="8">
    <source>
        <dbReference type="EMBL" id="OXA55570.1"/>
    </source>
</evidence>
<dbReference type="EMBL" id="LNIX01000004">
    <property type="protein sequence ID" value="OXA55570.1"/>
    <property type="molecule type" value="Genomic_DNA"/>
</dbReference>
<accession>A0A226EDS9</accession>
<reference evidence="8 9" key="1">
    <citation type="submission" date="2015-12" db="EMBL/GenBank/DDBJ databases">
        <title>The genome of Folsomia candida.</title>
        <authorList>
            <person name="Faddeeva A."/>
            <person name="Derks M.F."/>
            <person name="Anvar Y."/>
            <person name="Smit S."/>
            <person name="Van Straalen N."/>
            <person name="Roelofs D."/>
        </authorList>
    </citation>
    <scope>NUCLEOTIDE SEQUENCE [LARGE SCALE GENOMIC DNA]</scope>
    <source>
        <strain evidence="8 9">VU population</strain>
        <tissue evidence="8">Whole body</tissue>
    </source>
</reference>
<dbReference type="Proteomes" id="UP000198287">
    <property type="component" value="Unassembled WGS sequence"/>
</dbReference>
<dbReference type="InterPro" id="IPR013785">
    <property type="entry name" value="Aldolase_TIM"/>
</dbReference>